<dbReference type="InterPro" id="IPR050173">
    <property type="entry name" value="ABC_transporter_C-like"/>
</dbReference>
<dbReference type="PANTHER" id="PTHR24223">
    <property type="entry name" value="ATP-BINDING CASSETTE SUB-FAMILY C"/>
    <property type="match status" value="1"/>
</dbReference>
<evidence type="ECO:0000256" key="9">
    <source>
        <dbReference type="ARBA" id="ARBA00023136"/>
    </source>
</evidence>
<feature type="domain" description="ABC transmembrane type-1" evidence="11">
    <location>
        <begin position="754"/>
        <end position="829"/>
    </location>
</feature>
<evidence type="ECO:0000256" key="2">
    <source>
        <dbReference type="ARBA" id="ARBA00009726"/>
    </source>
</evidence>
<name>A0A1B0CDW9_LUTLO</name>
<keyword evidence="3" id="KW-0813">Transport</keyword>
<dbReference type="GO" id="GO:0016020">
    <property type="term" value="C:membrane"/>
    <property type="evidence" value="ECO:0007669"/>
    <property type="project" value="InterPro"/>
</dbReference>
<keyword evidence="4 10" id="KW-0812">Transmembrane</keyword>
<dbReference type="Pfam" id="PF00664">
    <property type="entry name" value="ABC_membrane"/>
    <property type="match status" value="3"/>
</dbReference>
<sequence length="829" mass="94589">AFLKLLIVPRHNYYTEWSDIQWGTFTISFTLTPTTLSQLLLSNGYVWKLPRNLLVKFHDIMKISSNRSSAGIMDEFCGSDFWDANLTWHTNEPDLTPCFQQTVLIWAPCVFLWAFSLIEIYYIRSSRNRDIPWGFLNAAKVAVTCALVILTTVDLIKAIVIQEDAEVFAVHFYTPVIKIASFVLAGVLMFYNKKHGLQTSGLLWLFWFFLMIFAIPQCRSEVRNSNMRSTLGIEDSWAEYRYVSFMIYFTFVCEMFLLNCFADKPPRVTNYDKDEKPCPELSASFLSRMFFAWFDSLAWRGFRKPLENSDLWNMKPEDSAKEVMPLFAKYWNKTLAKTAEKNKPTPPKATFSKDSASVNFTKPKERKTASILPAIVKAFGPTFLFGAMLKLFQDILTFVSPQVLRLLINFVGTSGDENPEEDWKGIFYAVLLFVVASTQTLFLAQYFNRMFFVGLRIRTALISAIYRKALVLSNSARKESTVGEIVNLMAVDAQRFMDLTAYINMIWSAPLQIALALYFLWDILGPSVLAGLAVMIILIPVNSVIANKVKTLQIRQMKNKDERVKLMNEVLSGIKVLKLYAWEPSFEKQVLSIREREVQVLKEQAYLNAGTSFIWSCAPFLVALITFATYVLVDEANVLDASTAFVSLSLFNILRFPLSMLPMLISNMVQRFVFSVFLSTLSLYLGALSAARLMHAQLLRSVVRAPTTTFFDVTPVGRILNRFSKDVSEVDSDLPATLRAWVACFFGAINAKTFAVLSIYLGALAIILGTLRATIHMHEELLRNILRLPNEFFDTTPIGRILMRFTNDVNTMDTKLRFHLRNCLVYIFG</sequence>
<feature type="transmembrane region" description="Helical" evidence="10">
    <location>
        <begin position="135"/>
        <end position="160"/>
    </location>
</feature>
<dbReference type="Gene3D" id="1.20.1560.10">
    <property type="entry name" value="ABC transporter type 1, transmembrane domain"/>
    <property type="match status" value="2"/>
</dbReference>
<evidence type="ECO:0000256" key="4">
    <source>
        <dbReference type="ARBA" id="ARBA00022692"/>
    </source>
</evidence>
<evidence type="ECO:0000256" key="7">
    <source>
        <dbReference type="ARBA" id="ARBA00022840"/>
    </source>
</evidence>
<dbReference type="EnsemblMetazoa" id="LLOJ002539-RA">
    <property type="protein sequence ID" value="LLOJ002539-PA"/>
    <property type="gene ID" value="LLOJ002539"/>
</dbReference>
<dbReference type="PANTHER" id="PTHR24223:SF443">
    <property type="entry name" value="MULTIDRUG-RESISTANCE LIKE PROTEIN 1, ISOFORM I"/>
    <property type="match status" value="1"/>
</dbReference>
<comment type="subcellular location">
    <subcellularLocation>
        <location evidence="1">Endomembrane system</location>
        <topology evidence="1">Multi-pass membrane protein</topology>
    </subcellularLocation>
</comment>
<keyword evidence="5" id="KW-0677">Repeat</keyword>
<dbReference type="GO" id="GO:0012505">
    <property type="term" value="C:endomembrane system"/>
    <property type="evidence" value="ECO:0007669"/>
    <property type="project" value="UniProtKB-SubCell"/>
</dbReference>
<feature type="transmembrane region" description="Helical" evidence="10">
    <location>
        <begin position="172"/>
        <end position="191"/>
    </location>
</feature>
<feature type="transmembrane region" description="Helical" evidence="10">
    <location>
        <begin position="645"/>
        <end position="665"/>
    </location>
</feature>
<dbReference type="VEuPathDB" id="VectorBase:LLONM1_006858"/>
<dbReference type="SUPFAM" id="SSF90123">
    <property type="entry name" value="ABC transporter transmembrane region"/>
    <property type="match status" value="3"/>
</dbReference>
<keyword evidence="8 10" id="KW-1133">Transmembrane helix</keyword>
<dbReference type="VEuPathDB" id="VectorBase:LLOJ002539"/>
<accession>A0A1B0CDW9</accession>
<keyword evidence="7" id="KW-0067">ATP-binding</keyword>
<evidence type="ECO:0000256" key="1">
    <source>
        <dbReference type="ARBA" id="ARBA00004127"/>
    </source>
</evidence>
<dbReference type="PROSITE" id="PS50929">
    <property type="entry name" value="ABC_TM1F"/>
    <property type="match status" value="2"/>
</dbReference>
<evidence type="ECO:0000256" key="5">
    <source>
        <dbReference type="ARBA" id="ARBA00022737"/>
    </source>
</evidence>
<keyword evidence="13" id="KW-1185">Reference proteome</keyword>
<comment type="similarity">
    <text evidence="2">Belongs to the ABC transporter superfamily. ABCC family. Conjugate transporter (TC 3.A.1.208) subfamily.</text>
</comment>
<feature type="transmembrane region" description="Helical" evidence="10">
    <location>
        <begin position="612"/>
        <end position="633"/>
    </location>
</feature>
<dbReference type="GO" id="GO:0140359">
    <property type="term" value="F:ABC-type transporter activity"/>
    <property type="evidence" value="ECO:0007669"/>
    <property type="project" value="InterPro"/>
</dbReference>
<feature type="transmembrane region" description="Helical" evidence="10">
    <location>
        <begin position="527"/>
        <end position="547"/>
    </location>
</feature>
<dbReference type="Proteomes" id="UP000092461">
    <property type="component" value="Unassembled WGS sequence"/>
</dbReference>
<evidence type="ECO:0000313" key="12">
    <source>
        <dbReference type="EnsemblMetazoa" id="LLOJ002539-PA"/>
    </source>
</evidence>
<organism evidence="12 13">
    <name type="scientific">Lutzomyia longipalpis</name>
    <name type="common">Sand fly</name>
    <dbReference type="NCBI Taxonomy" id="7200"/>
    <lineage>
        <taxon>Eukaryota</taxon>
        <taxon>Metazoa</taxon>
        <taxon>Ecdysozoa</taxon>
        <taxon>Arthropoda</taxon>
        <taxon>Hexapoda</taxon>
        <taxon>Insecta</taxon>
        <taxon>Pterygota</taxon>
        <taxon>Neoptera</taxon>
        <taxon>Endopterygota</taxon>
        <taxon>Diptera</taxon>
        <taxon>Nematocera</taxon>
        <taxon>Psychodoidea</taxon>
        <taxon>Psychodidae</taxon>
        <taxon>Lutzomyia</taxon>
        <taxon>Lutzomyia</taxon>
    </lineage>
</organism>
<feature type="transmembrane region" description="Helical" evidence="10">
    <location>
        <begin position="672"/>
        <end position="691"/>
    </location>
</feature>
<keyword evidence="9 10" id="KW-0472">Membrane</keyword>
<feature type="domain" description="ABC transmembrane type-1" evidence="11">
    <location>
        <begin position="384"/>
        <end position="670"/>
    </location>
</feature>
<dbReference type="Pfam" id="PF24357">
    <property type="entry name" value="TMD0_ABC"/>
    <property type="match status" value="1"/>
</dbReference>
<dbReference type="InterPro" id="IPR011527">
    <property type="entry name" value="ABC1_TM_dom"/>
</dbReference>
<feature type="transmembrane region" description="Helical" evidence="10">
    <location>
        <begin position="740"/>
        <end position="768"/>
    </location>
</feature>
<feature type="transmembrane region" description="Helical" evidence="10">
    <location>
        <begin position="203"/>
        <end position="222"/>
    </location>
</feature>
<reference evidence="12" key="1">
    <citation type="submission" date="2020-05" db="UniProtKB">
        <authorList>
            <consortium name="EnsemblMetazoa"/>
        </authorList>
    </citation>
    <scope>IDENTIFICATION</scope>
    <source>
        <strain evidence="12">Jacobina</strain>
    </source>
</reference>
<dbReference type="EMBL" id="AJWK01008321">
    <property type="status" value="NOT_ANNOTATED_CDS"/>
    <property type="molecule type" value="Genomic_DNA"/>
</dbReference>
<dbReference type="InterPro" id="IPR036640">
    <property type="entry name" value="ABC1_TM_sf"/>
</dbReference>
<evidence type="ECO:0000313" key="13">
    <source>
        <dbReference type="Proteomes" id="UP000092461"/>
    </source>
</evidence>
<feature type="transmembrane region" description="Helical" evidence="10">
    <location>
        <begin position="242"/>
        <end position="262"/>
    </location>
</feature>
<dbReference type="FunFam" id="1.20.1560.10:FF:000041">
    <property type="entry name" value="Multidrug-Resistance like protein 1, isoform C"/>
    <property type="match status" value="1"/>
</dbReference>
<dbReference type="AlphaFoldDB" id="A0A1B0CDW9"/>
<keyword evidence="6" id="KW-0547">Nucleotide-binding</keyword>
<evidence type="ECO:0000256" key="8">
    <source>
        <dbReference type="ARBA" id="ARBA00022989"/>
    </source>
</evidence>
<dbReference type="InterPro" id="IPR056227">
    <property type="entry name" value="TMD0_ABC"/>
</dbReference>
<evidence type="ECO:0000259" key="11">
    <source>
        <dbReference type="PROSITE" id="PS50929"/>
    </source>
</evidence>
<dbReference type="GO" id="GO:0005524">
    <property type="term" value="F:ATP binding"/>
    <property type="evidence" value="ECO:0007669"/>
    <property type="project" value="UniProtKB-KW"/>
</dbReference>
<protein>
    <recommendedName>
        <fullName evidence="11">ABC transmembrane type-1 domain-containing protein</fullName>
    </recommendedName>
</protein>
<evidence type="ECO:0000256" key="10">
    <source>
        <dbReference type="SAM" id="Phobius"/>
    </source>
</evidence>
<feature type="transmembrane region" description="Helical" evidence="10">
    <location>
        <begin position="499"/>
        <end position="521"/>
    </location>
</feature>
<feature type="transmembrane region" description="Helical" evidence="10">
    <location>
        <begin position="426"/>
        <end position="448"/>
    </location>
</feature>
<feature type="transmembrane region" description="Helical" evidence="10">
    <location>
        <begin position="371"/>
        <end position="392"/>
    </location>
</feature>
<feature type="transmembrane region" description="Helical" evidence="10">
    <location>
        <begin position="103"/>
        <end position="123"/>
    </location>
</feature>
<dbReference type="EMBL" id="AJWK01008322">
    <property type="status" value="NOT_ANNOTATED_CDS"/>
    <property type="molecule type" value="Genomic_DNA"/>
</dbReference>
<proteinExistence type="inferred from homology"/>
<evidence type="ECO:0000256" key="6">
    <source>
        <dbReference type="ARBA" id="ARBA00022741"/>
    </source>
</evidence>
<dbReference type="CDD" id="cd18595">
    <property type="entry name" value="ABC_6TM_MRP1_2_3_6_D1_like"/>
    <property type="match status" value="1"/>
</dbReference>
<evidence type="ECO:0000256" key="3">
    <source>
        <dbReference type="ARBA" id="ARBA00022448"/>
    </source>
</evidence>